<protein>
    <submittedName>
        <fullName evidence="1">DUF2993 domain-containing protein</fullName>
    </submittedName>
</protein>
<keyword evidence="2" id="KW-1185">Reference proteome</keyword>
<dbReference type="Proteomes" id="UP000661894">
    <property type="component" value="Unassembled WGS sequence"/>
</dbReference>
<sequence>MRRLASVVLVLLVVLAVAGTVVDRVAVARTEDRLLAEAREELTLAQDAEVEIDGFPFLTQVLAGRLSEVRGTASTLVLEDFELHDVRVALRGVAPEEPYPAETVEINAEIPAATLQVALAGAVDLPGDPLRVDVANGLVQLGVEVAGLELAVVLEPVLVDGAIGVELGEVSVGGGTVPRELVGVVEDLLGDVRVEIPGLPEGLVPTRLAVGRDAVELRLQGSDVELGEWVG</sequence>
<dbReference type="InterPro" id="IPR021373">
    <property type="entry name" value="DUF2993"/>
</dbReference>
<dbReference type="Pfam" id="PF11209">
    <property type="entry name" value="LmeA"/>
    <property type="match status" value="1"/>
</dbReference>
<dbReference type="EMBL" id="JACSPO010000002">
    <property type="protein sequence ID" value="MBD8062122.1"/>
    <property type="molecule type" value="Genomic_DNA"/>
</dbReference>
<gene>
    <name evidence="1" type="ORF">H9624_07275</name>
</gene>
<dbReference type="RefSeq" id="WP_251839228.1">
    <property type="nucleotide sequence ID" value="NZ_JACSPO010000002.1"/>
</dbReference>
<accession>A0ABR8Z1C6</accession>
<proteinExistence type="predicted"/>
<name>A0ABR8Z1C6_9MICO</name>
<organism evidence="1 2">
    <name type="scientific">Oceanitalea stevensii</name>
    <dbReference type="NCBI Taxonomy" id="2763072"/>
    <lineage>
        <taxon>Bacteria</taxon>
        <taxon>Bacillati</taxon>
        <taxon>Actinomycetota</taxon>
        <taxon>Actinomycetes</taxon>
        <taxon>Micrococcales</taxon>
        <taxon>Bogoriellaceae</taxon>
        <taxon>Georgenia</taxon>
    </lineage>
</organism>
<reference evidence="1 2" key="1">
    <citation type="submission" date="2020-08" db="EMBL/GenBank/DDBJ databases">
        <title>A Genomic Blueprint of the Chicken Gut Microbiome.</title>
        <authorList>
            <person name="Gilroy R."/>
            <person name="Ravi A."/>
            <person name="Getino M."/>
            <person name="Pursley I."/>
            <person name="Horton D.L."/>
            <person name="Alikhan N.-F."/>
            <person name="Baker D."/>
            <person name="Gharbi K."/>
            <person name="Hall N."/>
            <person name="Watson M."/>
            <person name="Adriaenssens E.M."/>
            <person name="Foster-Nyarko E."/>
            <person name="Jarju S."/>
            <person name="Secka A."/>
            <person name="Antonio M."/>
            <person name="Oren A."/>
            <person name="Chaudhuri R."/>
            <person name="La Ragione R.M."/>
            <person name="Hildebrand F."/>
            <person name="Pallen M.J."/>
        </authorList>
    </citation>
    <scope>NUCLEOTIDE SEQUENCE [LARGE SCALE GENOMIC DNA]</scope>
    <source>
        <strain evidence="1 2">Sa1BUA1</strain>
    </source>
</reference>
<evidence type="ECO:0000313" key="2">
    <source>
        <dbReference type="Proteomes" id="UP000661894"/>
    </source>
</evidence>
<comment type="caution">
    <text evidence="1">The sequence shown here is derived from an EMBL/GenBank/DDBJ whole genome shotgun (WGS) entry which is preliminary data.</text>
</comment>
<evidence type="ECO:0000313" key="1">
    <source>
        <dbReference type="EMBL" id="MBD8062122.1"/>
    </source>
</evidence>